<sequence length="164" mass="17414">MPGIGGLTLSGGEPMLQAAGLAEVVRRVRAVRDLDTICFTGFTLARLRRNPPAPLVEELLAEIDVLVDGPYVAARDTGRGLRGSDNQVVNHLTDRLRESDYNFADRPRTAELHVDERSVTLVGLPPPGLLAALDTARARHARGSSSAPTAPDSGGHEFGSEVLG</sequence>
<feature type="compositionally biased region" description="Basic and acidic residues" evidence="1">
    <location>
        <begin position="154"/>
        <end position="164"/>
    </location>
</feature>
<protein>
    <submittedName>
        <fullName evidence="2">4Fe-4S single cluster protein</fullName>
    </submittedName>
</protein>
<gene>
    <name evidence="2" type="ORF">FNL39_108104</name>
</gene>
<dbReference type="Gene3D" id="3.20.20.70">
    <property type="entry name" value="Aldolase class I"/>
    <property type="match status" value="1"/>
</dbReference>
<name>A0ABQ6YIL4_9NOCA</name>
<dbReference type="EMBL" id="VMSD01000008">
    <property type="protein sequence ID" value="KAF0845296.1"/>
    <property type="molecule type" value="Genomic_DNA"/>
</dbReference>
<reference evidence="2 3" key="1">
    <citation type="submission" date="2019-07" db="EMBL/GenBank/DDBJ databases">
        <title>Genomic Encyclopedia of Type Strains, Phase IV (KMG-IV): sequencing the most valuable type-strain genomes for metagenomic binning, comparative biology and taxonomic classification.</title>
        <authorList>
            <person name="Goeker M."/>
        </authorList>
    </citation>
    <scope>NUCLEOTIDE SEQUENCE [LARGE SCALE GENOMIC DNA]</scope>
    <source>
        <strain evidence="2 3">DSM 44831</strain>
    </source>
</reference>
<dbReference type="Pfam" id="PF13353">
    <property type="entry name" value="Fer4_12"/>
    <property type="match status" value="1"/>
</dbReference>
<keyword evidence="3" id="KW-1185">Reference proteome</keyword>
<organism evidence="2 3">
    <name type="scientific">Nocardia caishijiensis</name>
    <dbReference type="NCBI Taxonomy" id="184756"/>
    <lineage>
        <taxon>Bacteria</taxon>
        <taxon>Bacillati</taxon>
        <taxon>Actinomycetota</taxon>
        <taxon>Actinomycetes</taxon>
        <taxon>Mycobacteriales</taxon>
        <taxon>Nocardiaceae</taxon>
        <taxon>Nocardia</taxon>
    </lineage>
</organism>
<comment type="caution">
    <text evidence="2">The sequence shown here is derived from an EMBL/GenBank/DDBJ whole genome shotgun (WGS) entry which is preliminary data.</text>
</comment>
<accession>A0ABQ6YIL4</accession>
<proteinExistence type="predicted"/>
<evidence type="ECO:0000256" key="1">
    <source>
        <dbReference type="SAM" id="MobiDB-lite"/>
    </source>
</evidence>
<dbReference type="Proteomes" id="UP000798951">
    <property type="component" value="Unassembled WGS sequence"/>
</dbReference>
<evidence type="ECO:0000313" key="3">
    <source>
        <dbReference type="Proteomes" id="UP000798951"/>
    </source>
</evidence>
<dbReference type="InterPro" id="IPR013785">
    <property type="entry name" value="Aldolase_TIM"/>
</dbReference>
<feature type="region of interest" description="Disordered" evidence="1">
    <location>
        <begin position="137"/>
        <end position="164"/>
    </location>
</feature>
<evidence type="ECO:0000313" key="2">
    <source>
        <dbReference type="EMBL" id="KAF0845296.1"/>
    </source>
</evidence>